<evidence type="ECO:0000313" key="6">
    <source>
        <dbReference type="EnsemblMetazoa" id="XP_020901752.1"/>
    </source>
</evidence>
<feature type="domain" description="PI31 proteasome regulator N-terminal" evidence="5">
    <location>
        <begin position="13"/>
        <end position="151"/>
    </location>
</feature>
<dbReference type="OMA" id="HENTITN"/>
<feature type="region of interest" description="Disordered" evidence="4">
    <location>
        <begin position="152"/>
        <end position="297"/>
    </location>
</feature>
<dbReference type="AlphaFoldDB" id="A0A913XAV7"/>
<accession>A0A913XAV7</accession>
<dbReference type="GeneID" id="110240290"/>
<dbReference type="InterPro" id="IPR045128">
    <property type="entry name" value="PI31-like"/>
</dbReference>
<dbReference type="Pfam" id="PF11566">
    <property type="entry name" value="PI31_Prot_N"/>
    <property type="match status" value="1"/>
</dbReference>
<comment type="similarity">
    <text evidence="1">Belongs to the proteasome inhibitor PI31 family.</text>
</comment>
<dbReference type="GO" id="GO:0043161">
    <property type="term" value="P:proteasome-mediated ubiquitin-dependent protein catabolic process"/>
    <property type="evidence" value="ECO:0007669"/>
    <property type="project" value="InterPro"/>
</dbReference>
<keyword evidence="7" id="KW-1185">Reference proteome</keyword>
<feature type="compositionally biased region" description="Basic and acidic residues" evidence="4">
    <location>
        <begin position="161"/>
        <end position="177"/>
    </location>
</feature>
<evidence type="ECO:0000313" key="7">
    <source>
        <dbReference type="Proteomes" id="UP000887567"/>
    </source>
</evidence>
<evidence type="ECO:0000256" key="4">
    <source>
        <dbReference type="SAM" id="MobiDB-lite"/>
    </source>
</evidence>
<dbReference type="GO" id="GO:0070628">
    <property type="term" value="F:proteasome binding"/>
    <property type="evidence" value="ECO:0007669"/>
    <property type="project" value="InterPro"/>
</dbReference>
<dbReference type="Gene3D" id="3.40.1000.30">
    <property type="match status" value="1"/>
</dbReference>
<reference evidence="6" key="1">
    <citation type="submission" date="2022-11" db="UniProtKB">
        <authorList>
            <consortium name="EnsemblMetazoa"/>
        </authorList>
    </citation>
    <scope>IDENTIFICATION</scope>
</reference>
<dbReference type="KEGG" id="epa:110240290"/>
<dbReference type="PANTHER" id="PTHR13266">
    <property type="entry name" value="PROTEASOME INHIBITOR"/>
    <property type="match status" value="1"/>
</dbReference>
<keyword evidence="3" id="KW-0647">Proteasome</keyword>
<evidence type="ECO:0000256" key="2">
    <source>
        <dbReference type="ARBA" id="ARBA00015575"/>
    </source>
</evidence>
<dbReference type="GO" id="GO:0000502">
    <property type="term" value="C:proteasome complex"/>
    <property type="evidence" value="ECO:0007669"/>
    <property type="project" value="UniProtKB-KW"/>
</dbReference>
<dbReference type="PANTHER" id="PTHR13266:SF1">
    <property type="entry name" value="PROTEASOME INHIBITOR PI31 SUBUNIT"/>
    <property type="match status" value="1"/>
</dbReference>
<evidence type="ECO:0000256" key="1">
    <source>
        <dbReference type="ARBA" id="ARBA00006405"/>
    </source>
</evidence>
<dbReference type="EnsemblMetazoa" id="XM_021046093.2">
    <property type="protein sequence ID" value="XP_020901752.1"/>
    <property type="gene ID" value="LOC110240290"/>
</dbReference>
<dbReference type="InterPro" id="IPR021625">
    <property type="entry name" value="PI31_Prot_N"/>
</dbReference>
<organism evidence="6 7">
    <name type="scientific">Exaiptasia diaphana</name>
    <name type="common">Tropical sea anemone</name>
    <name type="synonym">Aiptasia pulchella</name>
    <dbReference type="NCBI Taxonomy" id="2652724"/>
    <lineage>
        <taxon>Eukaryota</taxon>
        <taxon>Metazoa</taxon>
        <taxon>Cnidaria</taxon>
        <taxon>Anthozoa</taxon>
        <taxon>Hexacorallia</taxon>
        <taxon>Actiniaria</taxon>
        <taxon>Aiptasiidae</taxon>
        <taxon>Exaiptasia</taxon>
    </lineage>
</organism>
<dbReference type="RefSeq" id="XP_020901752.1">
    <property type="nucleotide sequence ID" value="XM_021046093.2"/>
</dbReference>
<protein>
    <recommendedName>
        <fullName evidence="2">Proteasome inhibitor PI31 subunit</fullName>
    </recommendedName>
</protein>
<dbReference type="GO" id="GO:0004866">
    <property type="term" value="F:endopeptidase inhibitor activity"/>
    <property type="evidence" value="ECO:0007669"/>
    <property type="project" value="InterPro"/>
</dbReference>
<sequence length="297" mass="32915">MAEGKVKNLLRLSTLRDKYDALTLAIHACLVEKGFRCIGCGEERNSDEEFDYGETLPPDWNSLNDVYALQYRQGNIGPFYLFKALKLGNMLAVYLMEEDESKMQDTMLNVNEYIDDQVDCSTLKDSPQTLNRIFKQMKGLQAKMNKEVLDRFTGRRTTSHGSRDDSQTSRTQQREQPRGVGEQDPLRVSPRRPPDFRDEWTPPTGTFPYGDGDRFPGHPGGGGMLMDPFRTGGGLPSMPGTGSVPGQLPRGSVPPGARFDPFGPVPPGGARGDTQSGRFAGPDPDELPPPGYDDMFM</sequence>
<name>A0A913XAV7_EXADI</name>
<dbReference type="Proteomes" id="UP000887567">
    <property type="component" value="Unplaced"/>
</dbReference>
<evidence type="ECO:0000256" key="3">
    <source>
        <dbReference type="ARBA" id="ARBA00022942"/>
    </source>
</evidence>
<dbReference type="OrthoDB" id="68090at2759"/>
<proteinExistence type="inferred from homology"/>
<evidence type="ECO:0000259" key="5">
    <source>
        <dbReference type="Pfam" id="PF11566"/>
    </source>
</evidence>